<comment type="caution">
    <text evidence="2">The sequence shown here is derived from an EMBL/GenBank/DDBJ whole genome shotgun (WGS) entry which is preliminary data.</text>
</comment>
<dbReference type="AlphaFoldDB" id="A0AAW0R581"/>
<sequence>MAKSVTNASKRLLQLQVQSQHRPPTSACPDCLDWVCRAVRRTKALLLDILPGLTALALPHLRPTPVSIPISPDIHQYLKQTHLLDCFRSLAYGMDSLPLELVQRILTCLDLDSLRHAALSCRAFLNSFKSAEVLITSEILLRQIDASVLPEAILVNESFRLHNTSIDQRIQFSQNHLSKRIPASSRWRLVDALPLARFHQFVDYLASSFVTEAFDKQPQFSGTAAPSQVEICRFQRAFYRFQLYCNVVGRDVSDEGALGALFFDYFAAWENEQLACVNDYLMRLVAKPFNHMVDYDVTWGYMKIPYINAHYSEYGQYLISEGLEKIYKLSTGSGYDDYHDILSSGEERIDEPLATRGFLNYGLQRAANKEPIIAIDTLAELDEDDRQYVTGSPFYDEPDLGPVSIWEWVHQDVLPGHLVANFRVRQHRQWAYVFWDCSRLEDASFPADPNCLAEGPVTELELEQYNDPERLARLRATQRARTEIWNLGGSGSWSEGDPITFYKGSRDLRGQLRPYKPQSLESAKQFLLGF</sequence>
<gene>
    <name evidence="2" type="ORF">PG999_003947</name>
</gene>
<proteinExistence type="predicted"/>
<keyword evidence="3" id="KW-1185">Reference proteome</keyword>
<reference evidence="2 3" key="1">
    <citation type="submission" date="2023-01" db="EMBL/GenBank/DDBJ databases">
        <title>Analysis of 21 Apiospora genomes using comparative genomics revels a genus with tremendous synthesis potential of carbohydrate active enzymes and secondary metabolites.</title>
        <authorList>
            <person name="Sorensen T."/>
        </authorList>
    </citation>
    <scope>NUCLEOTIDE SEQUENCE [LARGE SCALE GENOMIC DNA]</scope>
    <source>
        <strain evidence="2 3">CBS 117206</strain>
    </source>
</reference>
<dbReference type="InterPro" id="IPR036047">
    <property type="entry name" value="F-box-like_dom_sf"/>
</dbReference>
<dbReference type="SUPFAM" id="SSF81383">
    <property type="entry name" value="F-box domain"/>
    <property type="match status" value="1"/>
</dbReference>
<feature type="domain" description="F-box" evidence="1">
    <location>
        <begin position="91"/>
        <end position="144"/>
    </location>
</feature>
<dbReference type="Pfam" id="PF00646">
    <property type="entry name" value="F-box"/>
    <property type="match status" value="1"/>
</dbReference>
<accession>A0AAW0R581</accession>
<dbReference type="CDD" id="cd09917">
    <property type="entry name" value="F-box_SF"/>
    <property type="match status" value="1"/>
</dbReference>
<evidence type="ECO:0000313" key="3">
    <source>
        <dbReference type="Proteomes" id="UP001392437"/>
    </source>
</evidence>
<protein>
    <recommendedName>
        <fullName evidence="1">F-box domain-containing protein</fullName>
    </recommendedName>
</protein>
<organism evidence="2 3">
    <name type="scientific">Apiospora kogelbergensis</name>
    <dbReference type="NCBI Taxonomy" id="1337665"/>
    <lineage>
        <taxon>Eukaryota</taxon>
        <taxon>Fungi</taxon>
        <taxon>Dikarya</taxon>
        <taxon>Ascomycota</taxon>
        <taxon>Pezizomycotina</taxon>
        <taxon>Sordariomycetes</taxon>
        <taxon>Xylariomycetidae</taxon>
        <taxon>Amphisphaeriales</taxon>
        <taxon>Apiosporaceae</taxon>
        <taxon>Apiospora</taxon>
    </lineage>
</organism>
<dbReference type="EMBL" id="JAQQWP010000003">
    <property type="protein sequence ID" value="KAK8124029.1"/>
    <property type="molecule type" value="Genomic_DNA"/>
</dbReference>
<dbReference type="PROSITE" id="PS50181">
    <property type="entry name" value="FBOX"/>
    <property type="match status" value="1"/>
</dbReference>
<dbReference type="InterPro" id="IPR001810">
    <property type="entry name" value="F-box_dom"/>
</dbReference>
<evidence type="ECO:0000313" key="2">
    <source>
        <dbReference type="EMBL" id="KAK8124029.1"/>
    </source>
</evidence>
<evidence type="ECO:0000259" key="1">
    <source>
        <dbReference type="PROSITE" id="PS50181"/>
    </source>
</evidence>
<name>A0AAW0R581_9PEZI</name>
<dbReference type="Proteomes" id="UP001392437">
    <property type="component" value="Unassembled WGS sequence"/>
</dbReference>